<evidence type="ECO:0000313" key="3">
    <source>
        <dbReference type="Proteomes" id="UP000017973"/>
    </source>
</evidence>
<comment type="caution">
    <text evidence="2">The sequence shown here is derived from an EMBL/GenBank/DDBJ whole genome shotgun (WGS) entry which is preliminary data.</text>
</comment>
<dbReference type="EMBL" id="AYJU01000003">
    <property type="protein sequence ID" value="EST55638.1"/>
    <property type="molecule type" value="Genomic_DNA"/>
</dbReference>
<organism evidence="2 3">
    <name type="scientific">Brevibacillus panacihumi W25</name>
    <dbReference type="NCBI Taxonomy" id="1408254"/>
    <lineage>
        <taxon>Bacteria</taxon>
        <taxon>Bacillati</taxon>
        <taxon>Bacillota</taxon>
        <taxon>Bacilli</taxon>
        <taxon>Bacillales</taxon>
        <taxon>Paenibacillaceae</taxon>
        <taxon>Brevibacillus</taxon>
    </lineage>
</organism>
<protein>
    <recommendedName>
        <fullName evidence="4">t-SNARE coiled-coil homology domain-containing protein</fullName>
    </recommendedName>
</protein>
<keyword evidence="3" id="KW-1185">Reference proteome</keyword>
<dbReference type="Gene3D" id="3.90.20.10">
    <property type="match status" value="1"/>
</dbReference>
<keyword evidence="1" id="KW-0175">Coiled coil</keyword>
<evidence type="ECO:0008006" key="4">
    <source>
        <dbReference type="Google" id="ProtNLM"/>
    </source>
</evidence>
<dbReference type="STRING" id="1408254.T458_05890"/>
<evidence type="ECO:0000256" key="1">
    <source>
        <dbReference type="SAM" id="Coils"/>
    </source>
</evidence>
<dbReference type="AlphaFoldDB" id="V6MJM5"/>
<dbReference type="PATRIC" id="fig|1408254.3.peg.1181"/>
<accession>V6MJM5</accession>
<reference evidence="2 3" key="1">
    <citation type="journal article" date="2014" name="Genome Announc.">
        <title>Draft Genome Sequence of Brevibacillus panacihumi Strain W25, a Halotolerant Hydrocarbon-Degrading Bacterium.</title>
        <authorList>
            <person name="Wang X."/>
            <person name="Jin D."/>
            <person name="Zhou L."/>
            <person name="Wu L."/>
            <person name="An W."/>
            <person name="Chen Y."/>
            <person name="Zhao L."/>
        </authorList>
    </citation>
    <scope>NUCLEOTIDE SEQUENCE [LARGE SCALE GENOMIC DNA]</scope>
    <source>
        <strain evidence="2 3">W25</strain>
    </source>
</reference>
<gene>
    <name evidence="2" type="ORF">T458_05890</name>
</gene>
<dbReference type="OrthoDB" id="2469981at2"/>
<evidence type="ECO:0000313" key="2">
    <source>
        <dbReference type="EMBL" id="EST55638.1"/>
    </source>
</evidence>
<dbReference type="SUPFAM" id="SSF57997">
    <property type="entry name" value="Tropomyosin"/>
    <property type="match status" value="1"/>
</dbReference>
<sequence length="143" mass="17540">MGHSTGDDNSLAGQVLSRLDDLFGHMERRFEQIDQRFERIEQRLDRIEKRLDEHDKRFEQLEQRMERQETLTRHVEDMCAELFQAITNTNERLDKLYEEVREMREEQSGKRKHLAFIETKVWEHEREIYLLREQVDKYGKEKS</sequence>
<dbReference type="HOGENOM" id="CLU_1802423_0_0_9"/>
<proteinExistence type="predicted"/>
<name>V6MJM5_9BACL</name>
<dbReference type="RefSeq" id="WP_023555232.1">
    <property type="nucleotide sequence ID" value="NZ_KI629787.1"/>
</dbReference>
<feature type="coiled-coil region" evidence="1">
    <location>
        <begin position="30"/>
        <end position="106"/>
    </location>
</feature>
<dbReference type="Proteomes" id="UP000017973">
    <property type="component" value="Unassembled WGS sequence"/>
</dbReference>